<evidence type="ECO:0000256" key="4">
    <source>
        <dbReference type="ARBA" id="ARBA00004496"/>
    </source>
</evidence>
<evidence type="ECO:0000256" key="16">
    <source>
        <dbReference type="RuleBase" id="RU003515"/>
    </source>
</evidence>
<feature type="binding site" evidence="14 15">
    <location>
        <position position="77"/>
    </location>
    <ligand>
        <name>a divalent metal cation</name>
        <dbReference type="ChEBI" id="CHEBI:60240"/>
    </ligand>
</feature>
<dbReference type="FunFam" id="3.30.420.10:FF:000006">
    <property type="entry name" value="Ribonuclease HII"/>
    <property type="match status" value="1"/>
</dbReference>
<evidence type="ECO:0000256" key="15">
    <source>
        <dbReference type="PROSITE-ProRule" id="PRU01319"/>
    </source>
</evidence>
<dbReference type="PANTHER" id="PTHR10954:SF18">
    <property type="entry name" value="RIBONUCLEASE HII"/>
    <property type="match status" value="1"/>
</dbReference>
<keyword evidence="9 14" id="KW-0540">Nuclease</keyword>
<dbReference type="InterPro" id="IPR022898">
    <property type="entry name" value="RNase_HII"/>
</dbReference>
<evidence type="ECO:0000256" key="9">
    <source>
        <dbReference type="ARBA" id="ARBA00022722"/>
    </source>
</evidence>
<dbReference type="GO" id="GO:0005737">
    <property type="term" value="C:cytoplasm"/>
    <property type="evidence" value="ECO:0007669"/>
    <property type="project" value="UniProtKB-SubCell"/>
</dbReference>
<dbReference type="InterPro" id="IPR024567">
    <property type="entry name" value="RNase_HII/HIII_dom"/>
</dbReference>
<feature type="domain" description="RNase H type-2" evidence="17">
    <location>
        <begin position="71"/>
        <end position="257"/>
    </location>
</feature>
<dbReference type="NCBIfam" id="NF000595">
    <property type="entry name" value="PRK00015.1-3"/>
    <property type="match status" value="1"/>
</dbReference>
<dbReference type="CDD" id="cd07182">
    <property type="entry name" value="RNase_HII_bacteria_HII_like"/>
    <property type="match status" value="1"/>
</dbReference>
<evidence type="ECO:0000256" key="12">
    <source>
        <dbReference type="ARBA" id="ARBA00022801"/>
    </source>
</evidence>
<feature type="binding site" evidence="14 15">
    <location>
        <position position="78"/>
    </location>
    <ligand>
        <name>a divalent metal cation</name>
        <dbReference type="ChEBI" id="CHEBI:60240"/>
    </ligand>
</feature>
<dbReference type="EC" id="3.1.26.4" evidence="6 14"/>
<evidence type="ECO:0000256" key="14">
    <source>
        <dbReference type="HAMAP-Rule" id="MF_00052"/>
    </source>
</evidence>
<dbReference type="SUPFAM" id="SSF53098">
    <property type="entry name" value="Ribonuclease H-like"/>
    <property type="match status" value="1"/>
</dbReference>
<dbReference type="Gene3D" id="3.30.420.10">
    <property type="entry name" value="Ribonuclease H-like superfamily/Ribonuclease H"/>
    <property type="match status" value="1"/>
</dbReference>
<dbReference type="GO" id="GO:0043137">
    <property type="term" value="P:DNA replication, removal of RNA primer"/>
    <property type="evidence" value="ECO:0007669"/>
    <property type="project" value="TreeGrafter"/>
</dbReference>
<comment type="similarity">
    <text evidence="5 14 16">Belongs to the RNase HII family.</text>
</comment>
<keyword evidence="12 14" id="KW-0378">Hydrolase</keyword>
<dbReference type="AlphaFoldDB" id="A0A2N8LCT0"/>
<evidence type="ECO:0000313" key="19">
    <source>
        <dbReference type="Proteomes" id="UP000235963"/>
    </source>
</evidence>
<dbReference type="InterPro" id="IPR001352">
    <property type="entry name" value="RNase_HII/HIII"/>
</dbReference>
<dbReference type="NCBIfam" id="NF000594">
    <property type="entry name" value="PRK00015.1-1"/>
    <property type="match status" value="1"/>
</dbReference>
<dbReference type="Pfam" id="PF01351">
    <property type="entry name" value="RNase_HII"/>
    <property type="match status" value="1"/>
</dbReference>
<keyword evidence="11 14" id="KW-0255">Endonuclease</keyword>
<evidence type="ECO:0000256" key="3">
    <source>
        <dbReference type="ARBA" id="ARBA00004065"/>
    </source>
</evidence>
<dbReference type="GO" id="GO:0032299">
    <property type="term" value="C:ribonuclease H2 complex"/>
    <property type="evidence" value="ECO:0007669"/>
    <property type="project" value="TreeGrafter"/>
</dbReference>
<dbReference type="GO" id="GO:0004523">
    <property type="term" value="F:RNA-DNA hybrid ribonuclease activity"/>
    <property type="evidence" value="ECO:0007669"/>
    <property type="project" value="UniProtKB-UniRule"/>
</dbReference>
<evidence type="ECO:0000256" key="8">
    <source>
        <dbReference type="ARBA" id="ARBA00022490"/>
    </source>
</evidence>
<dbReference type="HAMAP" id="MF_00052_B">
    <property type="entry name" value="RNase_HII_B"/>
    <property type="match status" value="1"/>
</dbReference>
<dbReference type="PANTHER" id="PTHR10954">
    <property type="entry name" value="RIBONUCLEASE H2 SUBUNIT A"/>
    <property type="match status" value="1"/>
</dbReference>
<evidence type="ECO:0000256" key="2">
    <source>
        <dbReference type="ARBA" id="ARBA00001946"/>
    </source>
</evidence>
<dbReference type="OrthoDB" id="9803420at2"/>
<comment type="cofactor">
    <cofactor evidence="2">
        <name>Mg(2+)</name>
        <dbReference type="ChEBI" id="CHEBI:18420"/>
    </cofactor>
</comment>
<dbReference type="Proteomes" id="UP000235963">
    <property type="component" value="Unassembled WGS sequence"/>
</dbReference>
<keyword evidence="13 14" id="KW-0464">Manganese</keyword>
<sequence>MTKTIKEIKEALEAVTELSDPLFELLQSDSRSGVKKAVAGKLKALEAERLEDQRLENMLRFERQCYQMGYDYPAGIDEVGRGPLAGPVVAASVILPKNCKIKGLNDSKKIPKSKHQAIYHEILEKALAIGIGIIDNQTIDQVNIYEATKFAMLTALKNMEQVGPKADYLLIDAMKLDYDLPQESIIKGDAKSLSIAAASVVAKVTRDQIMSDFDQTYPGYGFSQNAGYGTKLHLDGLRELGVTPVHRRSFEPIKSML</sequence>
<dbReference type="PROSITE" id="PS51975">
    <property type="entry name" value="RNASE_H_2"/>
    <property type="match status" value="1"/>
</dbReference>
<proteinExistence type="inferred from homology"/>
<feature type="binding site" evidence="14 15">
    <location>
        <position position="172"/>
    </location>
    <ligand>
        <name>a divalent metal cation</name>
        <dbReference type="ChEBI" id="CHEBI:60240"/>
    </ligand>
</feature>
<evidence type="ECO:0000256" key="13">
    <source>
        <dbReference type="ARBA" id="ARBA00023211"/>
    </source>
</evidence>
<keyword evidence="10 14" id="KW-0479">Metal-binding</keyword>
<evidence type="ECO:0000256" key="10">
    <source>
        <dbReference type="ARBA" id="ARBA00022723"/>
    </source>
</evidence>
<organism evidence="18 19">
    <name type="scientific">Streptococcus penaeicida</name>
    <dbReference type="NCBI Taxonomy" id="1765960"/>
    <lineage>
        <taxon>Bacteria</taxon>
        <taxon>Bacillati</taxon>
        <taxon>Bacillota</taxon>
        <taxon>Bacilli</taxon>
        <taxon>Lactobacillales</taxon>
        <taxon>Streptococcaceae</taxon>
        <taxon>Streptococcus</taxon>
    </lineage>
</organism>
<comment type="catalytic activity">
    <reaction evidence="1 14 15 16">
        <text>Endonucleolytic cleavage to 5'-phosphomonoester.</text>
        <dbReference type="EC" id="3.1.26.4"/>
    </reaction>
</comment>
<evidence type="ECO:0000256" key="7">
    <source>
        <dbReference type="ARBA" id="ARBA00019179"/>
    </source>
</evidence>
<comment type="subcellular location">
    <subcellularLocation>
        <location evidence="4 14">Cytoplasm</location>
    </subcellularLocation>
</comment>
<dbReference type="GO" id="GO:0006298">
    <property type="term" value="P:mismatch repair"/>
    <property type="evidence" value="ECO:0007669"/>
    <property type="project" value="TreeGrafter"/>
</dbReference>
<dbReference type="GO" id="GO:0003723">
    <property type="term" value="F:RNA binding"/>
    <property type="evidence" value="ECO:0007669"/>
    <property type="project" value="UniProtKB-UniRule"/>
</dbReference>
<reference evidence="18 19" key="1">
    <citation type="submission" date="2015-12" db="EMBL/GenBank/DDBJ databases">
        <title>Streptococcus penaeicida sp. nov.</title>
        <authorList>
            <person name="Gomez-Gil B."/>
            <person name="Morales-Covarrubias M."/>
        </authorList>
    </citation>
    <scope>NUCLEOTIDE SEQUENCE [LARGE SCALE GENOMIC DNA]</scope>
    <source>
        <strain evidence="18 19">CAIM 1838</strain>
    </source>
</reference>
<dbReference type="RefSeq" id="WP_102777200.1">
    <property type="nucleotide sequence ID" value="NZ_CBCSGP010000002.1"/>
</dbReference>
<keyword evidence="8 14" id="KW-0963">Cytoplasm</keyword>
<evidence type="ECO:0000313" key="18">
    <source>
        <dbReference type="EMBL" id="PND47975.1"/>
    </source>
</evidence>
<dbReference type="GO" id="GO:0030145">
    <property type="term" value="F:manganese ion binding"/>
    <property type="evidence" value="ECO:0007669"/>
    <property type="project" value="UniProtKB-UniRule"/>
</dbReference>
<protein>
    <recommendedName>
        <fullName evidence="7 14">Ribonuclease HII</fullName>
        <shortName evidence="14">RNase HII</shortName>
        <ecNumber evidence="6 14">3.1.26.4</ecNumber>
    </recommendedName>
</protein>
<evidence type="ECO:0000256" key="11">
    <source>
        <dbReference type="ARBA" id="ARBA00022759"/>
    </source>
</evidence>
<evidence type="ECO:0000256" key="1">
    <source>
        <dbReference type="ARBA" id="ARBA00000077"/>
    </source>
</evidence>
<evidence type="ECO:0000259" key="17">
    <source>
        <dbReference type="PROSITE" id="PS51975"/>
    </source>
</evidence>
<name>A0A2N8LCT0_9STRE</name>
<dbReference type="InterPro" id="IPR036397">
    <property type="entry name" value="RNaseH_sf"/>
</dbReference>
<keyword evidence="19" id="KW-1185">Reference proteome</keyword>
<evidence type="ECO:0000256" key="5">
    <source>
        <dbReference type="ARBA" id="ARBA00007383"/>
    </source>
</evidence>
<gene>
    <name evidence="14" type="primary">rnhB</name>
    <name evidence="18" type="ORF">AT575_03615</name>
</gene>
<comment type="caution">
    <text evidence="18">The sequence shown here is derived from an EMBL/GenBank/DDBJ whole genome shotgun (WGS) entry which is preliminary data.</text>
</comment>
<accession>A0A2N8LCT0</accession>
<evidence type="ECO:0000256" key="6">
    <source>
        <dbReference type="ARBA" id="ARBA00012180"/>
    </source>
</evidence>
<dbReference type="InterPro" id="IPR012337">
    <property type="entry name" value="RNaseH-like_sf"/>
</dbReference>
<comment type="function">
    <text evidence="3 14 16">Endonuclease that specifically degrades the RNA of RNA-DNA hybrids.</text>
</comment>
<comment type="cofactor">
    <cofactor evidence="14 15">
        <name>Mn(2+)</name>
        <dbReference type="ChEBI" id="CHEBI:29035"/>
    </cofactor>
    <cofactor evidence="14 15">
        <name>Mg(2+)</name>
        <dbReference type="ChEBI" id="CHEBI:18420"/>
    </cofactor>
    <text evidence="14 15">Manganese or magnesium. Binds 1 divalent metal ion per monomer in the absence of substrate. May bind a second metal ion after substrate binding.</text>
</comment>
<dbReference type="EMBL" id="LOCM01000015">
    <property type="protein sequence ID" value="PND47975.1"/>
    <property type="molecule type" value="Genomic_DNA"/>
</dbReference>